<evidence type="ECO:0000256" key="1">
    <source>
        <dbReference type="ARBA" id="ARBA00022434"/>
    </source>
</evidence>
<feature type="binding site" evidence="5">
    <location>
        <position position="49"/>
    </location>
    <ligand>
        <name>Fe cation</name>
        <dbReference type="ChEBI" id="CHEBI:24875"/>
        <label>1</label>
    </ligand>
</feature>
<keyword evidence="4 5" id="KW-0408">Iron</keyword>
<evidence type="ECO:0000259" key="7">
    <source>
        <dbReference type="PROSITE" id="PS50905"/>
    </source>
</evidence>
<dbReference type="GO" id="GO:0008198">
    <property type="term" value="F:ferrous iron binding"/>
    <property type="evidence" value="ECO:0007669"/>
    <property type="project" value="TreeGrafter"/>
</dbReference>
<evidence type="ECO:0000256" key="6">
    <source>
        <dbReference type="RuleBase" id="RU361145"/>
    </source>
</evidence>
<dbReference type="PROSITE" id="PS50905">
    <property type="entry name" value="FERRITIN_LIKE"/>
    <property type="match status" value="1"/>
</dbReference>
<dbReference type="PANTHER" id="PTHR11431">
    <property type="entry name" value="FERRITIN"/>
    <property type="match status" value="1"/>
</dbReference>
<sequence>MNKKVYDLINDQINKELYSAYLYMQIADFYADEGLNGYENYYLIQAQEERDHALIFRKYLLENSEKPELLAIDQPDKHYESGDYMTPLKDALAHEEYVTALIHKIYEVAEQENDYRAKQFLKWFIDEQMEEEDNANDMIAKMNVFGVDRSGLFALNSEYATRAYALPSPLAAE</sequence>
<dbReference type="InterPro" id="IPR001519">
    <property type="entry name" value="Ferritin"/>
</dbReference>
<accession>A0AA43RGB1</accession>
<dbReference type="GO" id="GO:0006826">
    <property type="term" value="P:iron ion transport"/>
    <property type="evidence" value="ECO:0007669"/>
    <property type="project" value="InterPro"/>
</dbReference>
<dbReference type="InterPro" id="IPR012347">
    <property type="entry name" value="Ferritin-like"/>
</dbReference>
<name>A0AA43RGB1_9ACTN</name>
<dbReference type="GO" id="GO:0004322">
    <property type="term" value="F:ferroxidase activity"/>
    <property type="evidence" value="ECO:0007669"/>
    <property type="project" value="TreeGrafter"/>
</dbReference>
<dbReference type="InterPro" id="IPR009078">
    <property type="entry name" value="Ferritin-like_SF"/>
</dbReference>
<evidence type="ECO:0000313" key="9">
    <source>
        <dbReference type="Proteomes" id="UP001168575"/>
    </source>
</evidence>
<dbReference type="AlphaFoldDB" id="A0AA43RGB1"/>
<evidence type="ECO:0000256" key="5">
    <source>
        <dbReference type="PIRSR" id="PIRSR601519-1"/>
    </source>
</evidence>
<organism evidence="8 9">
    <name type="scientific">Phoenicibacter congonensis</name>
    <dbReference type="NCBI Taxonomy" id="1944646"/>
    <lineage>
        <taxon>Bacteria</taxon>
        <taxon>Bacillati</taxon>
        <taxon>Actinomycetota</taxon>
        <taxon>Coriobacteriia</taxon>
        <taxon>Eggerthellales</taxon>
        <taxon>Eggerthellaceae</taxon>
        <taxon>Phoenicibacter</taxon>
    </lineage>
</organism>
<dbReference type="GO" id="GO:0008199">
    <property type="term" value="F:ferric iron binding"/>
    <property type="evidence" value="ECO:0007669"/>
    <property type="project" value="InterPro"/>
</dbReference>
<protein>
    <recommendedName>
        <fullName evidence="6">Ferritin</fullName>
    </recommendedName>
</protein>
<evidence type="ECO:0000256" key="4">
    <source>
        <dbReference type="ARBA" id="ARBA00023004"/>
    </source>
</evidence>
<feature type="binding site" evidence="5">
    <location>
        <position position="95"/>
    </location>
    <ligand>
        <name>Fe cation</name>
        <dbReference type="ChEBI" id="CHEBI:24875"/>
        <label>1</label>
    </ligand>
</feature>
<gene>
    <name evidence="8" type="ORF">Q3982_00840</name>
</gene>
<dbReference type="Pfam" id="PF00210">
    <property type="entry name" value="Ferritin"/>
    <property type="match status" value="1"/>
</dbReference>
<dbReference type="InterPro" id="IPR008331">
    <property type="entry name" value="Ferritin_DPS_dom"/>
</dbReference>
<keyword evidence="3" id="KW-0560">Oxidoreductase</keyword>
<keyword evidence="1 6" id="KW-0409">Iron storage</keyword>
<comment type="caution">
    <text evidence="8">The sequence shown here is derived from an EMBL/GenBank/DDBJ whole genome shotgun (WGS) entry which is preliminary data.</text>
</comment>
<reference evidence="8" key="1">
    <citation type="submission" date="2023-07" db="EMBL/GenBank/DDBJ databases">
        <title>Between Cages and Wild: Unraveling the Impact of Captivity on Animal Microbiomes and Antimicrobial Resistance.</title>
        <authorList>
            <person name="Schmartz G.P."/>
            <person name="Rehner J."/>
            <person name="Schuff M.J."/>
            <person name="Becker S.L."/>
            <person name="Kravczyk M."/>
            <person name="Gurevich A."/>
            <person name="Francke R."/>
            <person name="Mueller R."/>
            <person name="Keller V."/>
            <person name="Keller A."/>
        </authorList>
    </citation>
    <scope>NUCLEOTIDE SEQUENCE</scope>
    <source>
        <strain evidence="8">S12M_St_49</strain>
    </source>
</reference>
<dbReference type="Gene3D" id="1.20.1260.10">
    <property type="match status" value="1"/>
</dbReference>
<evidence type="ECO:0000313" key="8">
    <source>
        <dbReference type="EMBL" id="MDO4841210.1"/>
    </source>
</evidence>
<evidence type="ECO:0000256" key="3">
    <source>
        <dbReference type="ARBA" id="ARBA00023002"/>
    </source>
</evidence>
<keyword evidence="9" id="KW-1185">Reference proteome</keyword>
<dbReference type="Proteomes" id="UP001168575">
    <property type="component" value="Unassembled WGS sequence"/>
</dbReference>
<dbReference type="CDD" id="cd01055">
    <property type="entry name" value="Nonheme_Ferritin"/>
    <property type="match status" value="1"/>
</dbReference>
<feature type="binding site" evidence="5">
    <location>
        <position position="52"/>
    </location>
    <ligand>
        <name>Fe cation</name>
        <dbReference type="ChEBI" id="CHEBI:24875"/>
        <label>1</label>
    </ligand>
</feature>
<dbReference type="GO" id="GO:0006879">
    <property type="term" value="P:intracellular iron ion homeostasis"/>
    <property type="evidence" value="ECO:0007669"/>
    <property type="project" value="UniProtKB-KW"/>
</dbReference>
<dbReference type="InterPro" id="IPR009040">
    <property type="entry name" value="Ferritin-like_diiron"/>
</dbReference>
<proteinExistence type="predicted"/>
<dbReference type="PANTHER" id="PTHR11431:SF127">
    <property type="entry name" value="BACTERIAL NON-HEME FERRITIN"/>
    <property type="match status" value="1"/>
</dbReference>
<evidence type="ECO:0000256" key="2">
    <source>
        <dbReference type="ARBA" id="ARBA00022723"/>
    </source>
</evidence>
<dbReference type="InterPro" id="IPR041719">
    <property type="entry name" value="Ferritin_prok"/>
</dbReference>
<feature type="binding site" evidence="5">
    <location>
        <position position="16"/>
    </location>
    <ligand>
        <name>Fe cation</name>
        <dbReference type="ChEBI" id="CHEBI:24875"/>
        <label>1</label>
    </ligand>
</feature>
<dbReference type="SUPFAM" id="SSF47240">
    <property type="entry name" value="Ferritin-like"/>
    <property type="match status" value="1"/>
</dbReference>
<keyword evidence="2 5" id="KW-0479">Metal-binding</keyword>
<feature type="domain" description="Ferritin-like diiron" evidence="7">
    <location>
        <begin position="1"/>
        <end position="146"/>
    </location>
</feature>
<dbReference type="EMBL" id="JAUMVS010000006">
    <property type="protein sequence ID" value="MDO4841210.1"/>
    <property type="molecule type" value="Genomic_DNA"/>
</dbReference>
<feature type="binding site" evidence="5">
    <location>
        <position position="128"/>
    </location>
    <ligand>
        <name>Fe cation</name>
        <dbReference type="ChEBI" id="CHEBI:24875"/>
        <label>1</label>
    </ligand>
</feature>
<dbReference type="GO" id="GO:0005829">
    <property type="term" value="C:cytosol"/>
    <property type="evidence" value="ECO:0007669"/>
    <property type="project" value="TreeGrafter"/>
</dbReference>